<name>A0A8X8FSZ1_9GAMM</name>
<dbReference type="Gene3D" id="3.10.20.30">
    <property type="match status" value="1"/>
</dbReference>
<reference evidence="1 2" key="1">
    <citation type="submission" date="2020-08" db="EMBL/GenBank/DDBJ databases">
        <title>A Genomic Blueprint of the Chicken Gut Microbiome.</title>
        <authorList>
            <person name="Gilroy R."/>
            <person name="Ravi A."/>
            <person name="Getino M."/>
            <person name="Pursley I."/>
            <person name="Horton D.L."/>
            <person name="Alikhan N.-F."/>
            <person name="Baker D."/>
            <person name="Gharbi K."/>
            <person name="Hall N."/>
            <person name="Watson M."/>
            <person name="Adriaenssens E.M."/>
            <person name="Foster-Nyarko E."/>
            <person name="Jarju S."/>
            <person name="Secka A."/>
            <person name="Antonio M."/>
            <person name="Oren A."/>
            <person name="Chaudhuri R."/>
            <person name="La Ragione R.M."/>
            <person name="Hildebrand F."/>
            <person name="Pallen M.J."/>
        </authorList>
    </citation>
    <scope>NUCLEOTIDE SEQUENCE [LARGE SCALE GENOMIC DNA]</scope>
    <source>
        <strain evidence="1 2">Sa5BUN4</strain>
    </source>
</reference>
<dbReference type="EMBL" id="JACSQS010000001">
    <property type="protein sequence ID" value="MBD7952878.1"/>
    <property type="molecule type" value="Genomic_DNA"/>
</dbReference>
<dbReference type="InterPro" id="IPR016155">
    <property type="entry name" value="Mopterin_synth/thiamin_S_b"/>
</dbReference>
<accession>A0A8X8FSZ1</accession>
<evidence type="ECO:0000313" key="2">
    <source>
        <dbReference type="Proteomes" id="UP000636938"/>
    </source>
</evidence>
<proteinExistence type="predicted"/>
<protein>
    <submittedName>
        <fullName evidence="1">MoaD/ThiS family protein</fullName>
    </submittedName>
</protein>
<sequence length="86" mass="9320">MRQVTVQLFGAFSELDPTREIAVEVAGGRVADLRAALQALLPVRWPAFRAGLLEYSAFSDQQRVLRDDDALPDDGRVAILPPVSGG</sequence>
<dbReference type="InterPro" id="IPR003749">
    <property type="entry name" value="ThiS/MoaD-like"/>
</dbReference>
<comment type="caution">
    <text evidence="1">The sequence shown here is derived from an EMBL/GenBank/DDBJ whole genome shotgun (WGS) entry which is preliminary data.</text>
</comment>
<dbReference type="AlphaFoldDB" id="A0A8X8FSZ1"/>
<dbReference type="Pfam" id="PF02597">
    <property type="entry name" value="ThiS"/>
    <property type="match status" value="1"/>
</dbReference>
<gene>
    <name evidence="1" type="ORF">H9654_01565</name>
</gene>
<dbReference type="RefSeq" id="WP_191768465.1">
    <property type="nucleotide sequence ID" value="NZ_JACSQS010000001.1"/>
</dbReference>
<keyword evidence="2" id="KW-1185">Reference proteome</keyword>
<organism evidence="1 2">
    <name type="scientific">Stenotrophomonas lacuserhaii</name>
    <dbReference type="NCBI Taxonomy" id="2760084"/>
    <lineage>
        <taxon>Bacteria</taxon>
        <taxon>Pseudomonadati</taxon>
        <taxon>Pseudomonadota</taxon>
        <taxon>Gammaproteobacteria</taxon>
        <taxon>Lysobacterales</taxon>
        <taxon>Lysobacteraceae</taxon>
        <taxon>Stenotrophomonas</taxon>
    </lineage>
</organism>
<dbReference type="Proteomes" id="UP000636938">
    <property type="component" value="Unassembled WGS sequence"/>
</dbReference>
<dbReference type="SUPFAM" id="SSF54285">
    <property type="entry name" value="MoaD/ThiS"/>
    <property type="match status" value="1"/>
</dbReference>
<evidence type="ECO:0000313" key="1">
    <source>
        <dbReference type="EMBL" id="MBD7952878.1"/>
    </source>
</evidence>
<dbReference type="InterPro" id="IPR012675">
    <property type="entry name" value="Beta-grasp_dom_sf"/>
</dbReference>